<dbReference type="KEGG" id="dda:Dd703_3173"/>
<reference evidence="5" key="1">
    <citation type="submission" date="2009-06" db="EMBL/GenBank/DDBJ databases">
        <title>Complete sequence of Dickeya dadantii Ech703.</title>
        <authorList>
            <consortium name="US DOE Joint Genome Institute"/>
            <person name="Lucas S."/>
            <person name="Copeland A."/>
            <person name="Lapidus A."/>
            <person name="Glavina del Rio T."/>
            <person name="Dalin E."/>
            <person name="Tice H."/>
            <person name="Bruce D."/>
            <person name="Goodwin L."/>
            <person name="Pitluck S."/>
            <person name="Chertkov O."/>
            <person name="Brettin T."/>
            <person name="Detter J.C."/>
            <person name="Han C."/>
            <person name="Larimer F."/>
            <person name="Land M."/>
            <person name="Hauser L."/>
            <person name="Kyrpides N."/>
            <person name="Mikhailova N."/>
            <person name="Balakrishnan V."/>
            <person name="Glasner J."/>
            <person name="Perna N.T."/>
        </authorList>
    </citation>
    <scope>NUCLEOTIDE SEQUENCE [LARGE SCALE GENOMIC DNA]</scope>
    <source>
        <strain evidence="5">Ech703</strain>
    </source>
</reference>
<evidence type="ECO:0000313" key="5">
    <source>
        <dbReference type="EMBL" id="ACS86937.1"/>
    </source>
</evidence>
<dbReference type="SUPFAM" id="SSF47413">
    <property type="entry name" value="lambda repressor-like DNA-binding domains"/>
    <property type="match status" value="1"/>
</dbReference>
<dbReference type="GO" id="GO:0003700">
    <property type="term" value="F:DNA-binding transcription factor activity"/>
    <property type="evidence" value="ECO:0007669"/>
    <property type="project" value="TreeGrafter"/>
</dbReference>
<dbReference type="Gene3D" id="3.40.50.2300">
    <property type="match status" value="2"/>
</dbReference>
<dbReference type="EMBL" id="CP001654">
    <property type="protein sequence ID" value="ACS86937.1"/>
    <property type="molecule type" value="Genomic_DNA"/>
</dbReference>
<dbReference type="STRING" id="579405.Dd703_3173"/>
<dbReference type="HOGENOM" id="CLU_037628_6_1_6"/>
<dbReference type="AlphaFoldDB" id="C6CD66"/>
<dbReference type="Proteomes" id="UP000002734">
    <property type="component" value="Chromosome"/>
</dbReference>
<evidence type="ECO:0000256" key="2">
    <source>
        <dbReference type="ARBA" id="ARBA00023125"/>
    </source>
</evidence>
<dbReference type="PANTHER" id="PTHR30146:SF109">
    <property type="entry name" value="HTH-TYPE TRANSCRIPTIONAL REGULATOR GALS"/>
    <property type="match status" value="1"/>
</dbReference>
<dbReference type="CDD" id="cd01392">
    <property type="entry name" value="HTH_LacI"/>
    <property type="match status" value="1"/>
</dbReference>
<organism evidence="5 6">
    <name type="scientific">Musicola paradisiaca (strain Ech703)</name>
    <name type="common">Dickeya paradisiaca</name>
    <name type="synonym">Dickeya dadantii</name>
    <dbReference type="NCBI Taxonomy" id="579405"/>
    <lineage>
        <taxon>Bacteria</taxon>
        <taxon>Pseudomonadati</taxon>
        <taxon>Pseudomonadota</taxon>
        <taxon>Gammaproteobacteria</taxon>
        <taxon>Enterobacterales</taxon>
        <taxon>Pectobacteriaceae</taxon>
        <taxon>Musicola</taxon>
    </lineage>
</organism>
<evidence type="ECO:0000256" key="1">
    <source>
        <dbReference type="ARBA" id="ARBA00023015"/>
    </source>
</evidence>
<dbReference type="Gene3D" id="1.10.260.40">
    <property type="entry name" value="lambda repressor-like DNA-binding domains"/>
    <property type="match status" value="1"/>
</dbReference>
<proteinExistence type="predicted"/>
<dbReference type="PROSITE" id="PS50932">
    <property type="entry name" value="HTH_LACI_2"/>
    <property type="match status" value="1"/>
</dbReference>
<gene>
    <name evidence="5" type="ordered locus">Dd703_3173</name>
</gene>
<dbReference type="InterPro" id="IPR028082">
    <property type="entry name" value="Peripla_BP_I"/>
</dbReference>
<keyword evidence="6" id="KW-1185">Reference proteome</keyword>
<evidence type="ECO:0000256" key="3">
    <source>
        <dbReference type="ARBA" id="ARBA00023163"/>
    </source>
</evidence>
<dbReference type="Pfam" id="PF00532">
    <property type="entry name" value="Peripla_BP_1"/>
    <property type="match status" value="1"/>
</dbReference>
<dbReference type="eggNOG" id="COG1609">
    <property type="taxonomic scope" value="Bacteria"/>
</dbReference>
<dbReference type="InterPro" id="IPR001761">
    <property type="entry name" value="Peripla_BP/Lac1_sug-bd_dom"/>
</dbReference>
<feature type="domain" description="HTH lacI-type" evidence="4">
    <location>
        <begin position="6"/>
        <end position="60"/>
    </location>
</feature>
<protein>
    <submittedName>
        <fullName evidence="5">Transcriptional regulator, LacI family</fullName>
    </submittedName>
</protein>
<dbReference type="RefSeq" id="WP_015854837.1">
    <property type="nucleotide sequence ID" value="NC_012880.1"/>
</dbReference>
<name>C6CD66_MUSP7</name>
<dbReference type="SUPFAM" id="SSF53822">
    <property type="entry name" value="Periplasmic binding protein-like I"/>
    <property type="match status" value="1"/>
</dbReference>
<dbReference type="InterPro" id="IPR000843">
    <property type="entry name" value="HTH_LacI"/>
</dbReference>
<keyword evidence="3" id="KW-0804">Transcription</keyword>
<dbReference type="PANTHER" id="PTHR30146">
    <property type="entry name" value="LACI-RELATED TRANSCRIPTIONAL REPRESSOR"/>
    <property type="match status" value="1"/>
</dbReference>
<dbReference type="CDD" id="cd06278">
    <property type="entry name" value="PBP1_LacI-like"/>
    <property type="match status" value="1"/>
</dbReference>
<dbReference type="InterPro" id="IPR010982">
    <property type="entry name" value="Lambda_DNA-bd_dom_sf"/>
</dbReference>
<accession>C6CD66</accession>
<dbReference type="GO" id="GO:0000976">
    <property type="term" value="F:transcription cis-regulatory region binding"/>
    <property type="evidence" value="ECO:0007669"/>
    <property type="project" value="TreeGrafter"/>
</dbReference>
<evidence type="ECO:0000313" key="6">
    <source>
        <dbReference type="Proteomes" id="UP000002734"/>
    </source>
</evidence>
<keyword evidence="2" id="KW-0238">DNA-binding</keyword>
<sequence length="328" mass="35533">MNRKRITSIDVAQYAGVSTSAVSRTYSAPGKVSASTRARVLAAADALGYRPNQLARALVNSGRQGSGIVAVVMGEFDNPFQPWMFGLLTQALQQQGRVPMLVHVTEQCDIRARLQQALSWQVEAAIISAGSLSQEATERCLELALPMVLMGREDKRETVTAVLSDNRMAGELAAEYLGTQGLTQLAYIGGRQDGQASLERLAGFRSGLIQRGLSAPVVMENRDYAYHSGYQAMSRLLREHPDIEGVFCACDALAFGALDALRLNGGQVCQVVGCDDTPQAAWEGYRLTTVRQPVEQLVAQTIHHLKQVLDGNSPTGTTVRMTPTLIVR</sequence>
<evidence type="ECO:0000259" key="4">
    <source>
        <dbReference type="PROSITE" id="PS50932"/>
    </source>
</evidence>
<dbReference type="Pfam" id="PF00356">
    <property type="entry name" value="LacI"/>
    <property type="match status" value="1"/>
</dbReference>
<keyword evidence="1" id="KW-0805">Transcription regulation</keyword>
<dbReference type="SMART" id="SM00354">
    <property type="entry name" value="HTH_LACI"/>
    <property type="match status" value="1"/>
</dbReference>